<name>A0A6S6TUT3_9GAMM</name>
<dbReference type="CDD" id="cd24010">
    <property type="entry name" value="ASKHA_NBD_AcK_PK"/>
    <property type="match status" value="1"/>
</dbReference>
<keyword evidence="5 6" id="KW-0067">ATP-binding</keyword>
<dbReference type="GO" id="GO:0000287">
    <property type="term" value="F:magnesium ion binding"/>
    <property type="evidence" value="ECO:0007669"/>
    <property type="project" value="UniProtKB-UniRule"/>
</dbReference>
<comment type="function">
    <text evidence="6">Catalyzes the formation of acetyl phosphate from acetate and ATP. Can also catalyze the reverse reaction.</text>
</comment>
<dbReference type="GO" id="GO:0005737">
    <property type="term" value="C:cytoplasm"/>
    <property type="evidence" value="ECO:0007669"/>
    <property type="project" value="UniProtKB-SubCell"/>
</dbReference>
<dbReference type="UniPathway" id="UPA00340">
    <property type="reaction ID" value="UER00458"/>
</dbReference>
<sequence length="403" mass="44269">MKILVLNAGSSSLKYQLFNMTSETVLAKGLIERIGEENGKLEQEWVDEDDTKQGNVLTTPIHTHQDALGLMIQQLRDANVLHDLRNLFAIGHRVVHGGNAFHKPVLIDNEVISSIQSMIPLAPLHNPANLQGIEVARELFPETPQVAVFDTAFHQTMPPEAYCYAVPHEWHDTYQVRRYGFHGTSHQCVAQQTACVLECDLSSLNLITLHLGNGCSATAIAKGESVDTSMGMTPLEGLVMGTRSGDIDPALLFYIQREAQLDFDEIETLLNKQSGLKGLSGVSDMREIGKLAQQGDKAAQLAEAVFVYRIRKYIGAYAAVLGRVDALVFTGGIGENAASIRKQVCQNLDILGIQLDTEKNAQHSRDTRALHLKTSKTQILVVPTNEELAIARSTVHICMQSPK</sequence>
<comment type="subunit">
    <text evidence="6">Homodimer.</text>
</comment>
<dbReference type="EMBL" id="CACVAY010000133">
    <property type="protein sequence ID" value="CAA6826361.1"/>
    <property type="molecule type" value="Genomic_DNA"/>
</dbReference>
<feature type="binding site" evidence="6">
    <location>
        <begin position="332"/>
        <end position="336"/>
    </location>
    <ligand>
        <name>ATP</name>
        <dbReference type="ChEBI" id="CHEBI:30616"/>
    </ligand>
</feature>
<dbReference type="InterPro" id="IPR000890">
    <property type="entry name" value="Aliphatic_acid_kin_short-chain"/>
</dbReference>
<feature type="site" description="Transition state stabilizer" evidence="6">
    <location>
        <position position="243"/>
    </location>
</feature>
<dbReference type="PROSITE" id="PS01075">
    <property type="entry name" value="ACETATE_KINASE_1"/>
    <property type="match status" value="1"/>
</dbReference>
<evidence type="ECO:0000256" key="7">
    <source>
        <dbReference type="RuleBase" id="RU003835"/>
    </source>
</evidence>
<dbReference type="PRINTS" id="PR00471">
    <property type="entry name" value="ACETATEKNASE"/>
</dbReference>
<evidence type="ECO:0000256" key="4">
    <source>
        <dbReference type="ARBA" id="ARBA00022777"/>
    </source>
</evidence>
<feature type="binding site" evidence="6">
    <location>
        <begin position="210"/>
        <end position="214"/>
    </location>
    <ligand>
        <name>ATP</name>
        <dbReference type="ChEBI" id="CHEBI:30616"/>
    </ligand>
</feature>
<evidence type="ECO:0000256" key="6">
    <source>
        <dbReference type="HAMAP-Rule" id="MF_00020"/>
    </source>
</evidence>
<dbReference type="PIRSF" id="PIRSF000722">
    <property type="entry name" value="Acetate_prop_kin"/>
    <property type="match status" value="1"/>
</dbReference>
<dbReference type="AlphaFoldDB" id="A0A6S6TUT3"/>
<dbReference type="Gene3D" id="3.30.420.40">
    <property type="match status" value="2"/>
</dbReference>
<comment type="similarity">
    <text evidence="1 6 7">Belongs to the acetokinase family.</text>
</comment>
<evidence type="ECO:0000256" key="1">
    <source>
        <dbReference type="ARBA" id="ARBA00008748"/>
    </source>
</evidence>
<protein>
    <recommendedName>
        <fullName evidence="6">Acetate kinase</fullName>
        <ecNumber evidence="6">2.7.2.1</ecNumber>
    </recommendedName>
    <alternativeName>
        <fullName evidence="6">Acetokinase</fullName>
    </alternativeName>
</protein>
<dbReference type="PROSITE" id="PS01076">
    <property type="entry name" value="ACETATE_KINASE_2"/>
    <property type="match status" value="1"/>
</dbReference>
<keyword evidence="6" id="KW-0460">Magnesium</keyword>
<feature type="site" description="Transition state stabilizer" evidence="6">
    <location>
        <position position="182"/>
    </location>
</feature>
<feature type="binding site" evidence="6">
    <location>
        <position position="386"/>
    </location>
    <ligand>
        <name>Mg(2+)</name>
        <dbReference type="ChEBI" id="CHEBI:18420"/>
    </ligand>
</feature>
<dbReference type="PANTHER" id="PTHR21060:SF15">
    <property type="entry name" value="ACETATE KINASE-RELATED"/>
    <property type="match status" value="1"/>
</dbReference>
<evidence type="ECO:0000256" key="2">
    <source>
        <dbReference type="ARBA" id="ARBA00022679"/>
    </source>
</evidence>
<evidence type="ECO:0000256" key="3">
    <source>
        <dbReference type="ARBA" id="ARBA00022741"/>
    </source>
</evidence>
<feature type="binding site" evidence="6">
    <location>
        <position position="14"/>
    </location>
    <ligand>
        <name>ATP</name>
        <dbReference type="ChEBI" id="CHEBI:30616"/>
    </ligand>
</feature>
<feature type="binding site" evidence="6">
    <location>
        <begin position="284"/>
        <end position="286"/>
    </location>
    <ligand>
        <name>ATP</name>
        <dbReference type="ChEBI" id="CHEBI:30616"/>
    </ligand>
</feature>
<dbReference type="SUPFAM" id="SSF53067">
    <property type="entry name" value="Actin-like ATPase domain"/>
    <property type="match status" value="2"/>
</dbReference>
<dbReference type="InterPro" id="IPR004372">
    <property type="entry name" value="Ac/propionate_kinase"/>
</dbReference>
<accession>A0A6S6TUT3</accession>
<dbReference type="InterPro" id="IPR023865">
    <property type="entry name" value="Aliphatic_acid_kinase_CS"/>
</dbReference>
<dbReference type="GO" id="GO:0006083">
    <property type="term" value="P:acetate metabolic process"/>
    <property type="evidence" value="ECO:0007669"/>
    <property type="project" value="TreeGrafter"/>
</dbReference>
<dbReference type="PANTHER" id="PTHR21060">
    <property type="entry name" value="ACETATE KINASE"/>
    <property type="match status" value="1"/>
</dbReference>
<keyword evidence="4 6" id="KW-0418">Kinase</keyword>
<dbReference type="HAMAP" id="MF_00020">
    <property type="entry name" value="Acetate_kinase"/>
    <property type="match status" value="1"/>
</dbReference>
<keyword evidence="3 6" id="KW-0547">Nucleotide-binding</keyword>
<evidence type="ECO:0000313" key="8">
    <source>
        <dbReference type="EMBL" id="CAA6826361.1"/>
    </source>
</evidence>
<keyword evidence="6" id="KW-0479">Metal-binding</keyword>
<dbReference type="NCBIfam" id="TIGR00016">
    <property type="entry name" value="ackA"/>
    <property type="match status" value="1"/>
</dbReference>
<organism evidence="8">
    <name type="scientific">uncultured Thiotrichaceae bacterium</name>
    <dbReference type="NCBI Taxonomy" id="298394"/>
    <lineage>
        <taxon>Bacteria</taxon>
        <taxon>Pseudomonadati</taxon>
        <taxon>Pseudomonadota</taxon>
        <taxon>Gammaproteobacteria</taxon>
        <taxon>Thiotrichales</taxon>
        <taxon>Thiotrichaceae</taxon>
        <taxon>environmental samples</taxon>
    </lineage>
</organism>
<comment type="catalytic activity">
    <reaction evidence="6">
        <text>acetate + ATP = acetyl phosphate + ADP</text>
        <dbReference type="Rhea" id="RHEA:11352"/>
        <dbReference type="ChEBI" id="CHEBI:22191"/>
        <dbReference type="ChEBI" id="CHEBI:30089"/>
        <dbReference type="ChEBI" id="CHEBI:30616"/>
        <dbReference type="ChEBI" id="CHEBI:456216"/>
        <dbReference type="EC" id="2.7.2.1"/>
    </reaction>
</comment>
<dbReference type="GO" id="GO:0006085">
    <property type="term" value="P:acetyl-CoA biosynthetic process"/>
    <property type="evidence" value="ECO:0007669"/>
    <property type="project" value="UniProtKB-UniRule"/>
</dbReference>
<comment type="pathway">
    <text evidence="6">Metabolic intermediate biosynthesis; acetyl-CoA biosynthesis; acetyl-CoA from acetate: step 1/2.</text>
</comment>
<evidence type="ECO:0000256" key="5">
    <source>
        <dbReference type="ARBA" id="ARBA00022840"/>
    </source>
</evidence>
<reference evidence="8" key="1">
    <citation type="submission" date="2020-01" db="EMBL/GenBank/DDBJ databases">
        <authorList>
            <person name="Meier V. D."/>
            <person name="Meier V D."/>
        </authorList>
    </citation>
    <scope>NUCLEOTIDE SEQUENCE</scope>
    <source>
        <strain evidence="8">HLG_WM_MAG_07</strain>
    </source>
</reference>
<dbReference type="GO" id="GO:0008776">
    <property type="term" value="F:acetate kinase activity"/>
    <property type="evidence" value="ECO:0007669"/>
    <property type="project" value="UniProtKB-UniRule"/>
</dbReference>
<feature type="binding site" evidence="6">
    <location>
        <position position="7"/>
    </location>
    <ligand>
        <name>Mg(2+)</name>
        <dbReference type="ChEBI" id="CHEBI:18420"/>
    </ligand>
</feature>
<proteinExistence type="inferred from homology"/>
<comment type="subcellular location">
    <subcellularLocation>
        <location evidence="6">Cytoplasm</location>
    </subcellularLocation>
</comment>
<dbReference type="EC" id="2.7.2.1" evidence="6"/>
<dbReference type="GO" id="GO:0005524">
    <property type="term" value="F:ATP binding"/>
    <property type="evidence" value="ECO:0007669"/>
    <property type="project" value="UniProtKB-KW"/>
</dbReference>
<feature type="active site" description="Proton donor/acceptor" evidence="6">
    <location>
        <position position="150"/>
    </location>
</feature>
<dbReference type="InterPro" id="IPR043129">
    <property type="entry name" value="ATPase_NBD"/>
</dbReference>
<keyword evidence="6" id="KW-0963">Cytoplasm</keyword>
<keyword evidence="2 6" id="KW-0808">Transferase</keyword>
<dbReference type="Pfam" id="PF00871">
    <property type="entry name" value="Acetate_kinase"/>
    <property type="match status" value="1"/>
</dbReference>
<comment type="cofactor">
    <cofactor evidence="6">
        <name>Mg(2+)</name>
        <dbReference type="ChEBI" id="CHEBI:18420"/>
    </cofactor>
    <cofactor evidence="6">
        <name>Mn(2+)</name>
        <dbReference type="ChEBI" id="CHEBI:29035"/>
    </cofactor>
    <text evidence="6">Mg(2+). Can also accept Mn(2+).</text>
</comment>
<gene>
    <name evidence="6" type="primary">ackA</name>
    <name evidence="8" type="ORF">HELGO_WM24631</name>
</gene>
<feature type="binding site" evidence="6">
    <location>
        <position position="93"/>
    </location>
    <ligand>
        <name>substrate</name>
    </ligand>
</feature>